<evidence type="ECO:0000256" key="1">
    <source>
        <dbReference type="SAM" id="MobiDB-lite"/>
    </source>
</evidence>
<proteinExistence type="predicted"/>
<protein>
    <recommendedName>
        <fullName evidence="2">Serine aminopeptidase S33 domain-containing protein</fullName>
    </recommendedName>
</protein>
<dbReference type="VEuPathDB" id="AmoebaDB:NF0127480"/>
<organism evidence="3 4">
    <name type="scientific">Naegleria fowleri</name>
    <name type="common">Brain eating amoeba</name>
    <dbReference type="NCBI Taxonomy" id="5763"/>
    <lineage>
        <taxon>Eukaryota</taxon>
        <taxon>Discoba</taxon>
        <taxon>Heterolobosea</taxon>
        <taxon>Tetramitia</taxon>
        <taxon>Eutetramitia</taxon>
        <taxon>Vahlkampfiidae</taxon>
        <taxon>Naegleria</taxon>
    </lineage>
</organism>
<dbReference type="InterPro" id="IPR029058">
    <property type="entry name" value="AB_hydrolase_fold"/>
</dbReference>
<dbReference type="Proteomes" id="UP000444721">
    <property type="component" value="Unassembled WGS sequence"/>
</dbReference>
<dbReference type="PANTHER" id="PTHR12277">
    <property type="entry name" value="ALPHA/BETA HYDROLASE DOMAIN-CONTAINING PROTEIN"/>
    <property type="match status" value="1"/>
</dbReference>
<dbReference type="AlphaFoldDB" id="A0A6A5CC12"/>
<dbReference type="GO" id="GO:0008474">
    <property type="term" value="F:palmitoyl-(protein) hydrolase activity"/>
    <property type="evidence" value="ECO:0007669"/>
    <property type="project" value="TreeGrafter"/>
</dbReference>
<dbReference type="PANTHER" id="PTHR12277:SF81">
    <property type="entry name" value="PROTEIN ABHD13"/>
    <property type="match status" value="1"/>
</dbReference>
<dbReference type="GeneID" id="68107938"/>
<evidence type="ECO:0000313" key="4">
    <source>
        <dbReference type="Proteomes" id="UP000444721"/>
    </source>
</evidence>
<feature type="region of interest" description="Disordered" evidence="1">
    <location>
        <begin position="387"/>
        <end position="417"/>
    </location>
</feature>
<feature type="region of interest" description="Disordered" evidence="1">
    <location>
        <begin position="435"/>
        <end position="471"/>
    </location>
</feature>
<comment type="caution">
    <text evidence="3">The sequence shown here is derived from an EMBL/GenBank/DDBJ whole genome shotgun (WGS) entry which is preliminary data.</text>
</comment>
<dbReference type="EMBL" id="VFQX01000002">
    <property type="protein sequence ID" value="KAF0984821.1"/>
    <property type="molecule type" value="Genomic_DNA"/>
</dbReference>
<name>A0A6A5CC12_NAEFO</name>
<feature type="compositionally biased region" description="Polar residues" evidence="1">
    <location>
        <begin position="407"/>
        <end position="416"/>
    </location>
</feature>
<dbReference type="Pfam" id="PF12146">
    <property type="entry name" value="Hydrolase_4"/>
    <property type="match status" value="1"/>
</dbReference>
<dbReference type="OMA" id="IEIYCER"/>
<evidence type="ECO:0000259" key="2">
    <source>
        <dbReference type="Pfam" id="PF12146"/>
    </source>
</evidence>
<feature type="domain" description="Serine aminopeptidase S33" evidence="2">
    <location>
        <begin position="161"/>
        <end position="313"/>
    </location>
</feature>
<keyword evidence="4" id="KW-1185">Reference proteome</keyword>
<feature type="compositionally biased region" description="Low complexity" evidence="1">
    <location>
        <begin position="105"/>
        <end position="134"/>
    </location>
</feature>
<evidence type="ECO:0000313" key="3">
    <source>
        <dbReference type="EMBL" id="KAF0984821.1"/>
    </source>
</evidence>
<dbReference type="VEuPathDB" id="AmoebaDB:FDP41_000720"/>
<sequence>MLYWLLGSLPFVFLFSFAYYKQNWLLYCNYMPRGQARVLEYLPSIFNLPFEDIMLDTLDGKAKIHCWFLRYMPSGGSLDSSFLQHKKSTDKANNDEDAIFSFHHSSSSNATTSSPSSSASQGNNNSSSGDNLSQQDTKKKIKKGTSSMMLQYKKQLQYTPTIIMFHGNAGNISHRLTNARDMYRSCKCNILMVEYRGYGRSTGEPSEEGLKNDAETAIRYLLEKRSDINPNNIFIFGRSLGGAVAIFLAAKYANVIRGVIVENTFISVPKLIPSLFPYRFAVPVLQYLCINKWDNETILRSATFRNDFHRKRLNGDLPFLFISGRKDELIPPEHMDTLIEIYCERYGDYCYVKRFEEGTHYGTWLCPGYYLNLYRFIKKFRVNPPSVSETRSRKASSSTTSVKPHIPTSSTDQIHTSGDDIVIHENITLTYADSLTIPPENHHGSGHNSGTSSGANSGDNTPRKKGTYMFR</sequence>
<dbReference type="OrthoDB" id="10249433at2759"/>
<feature type="region of interest" description="Disordered" evidence="1">
    <location>
        <begin position="105"/>
        <end position="144"/>
    </location>
</feature>
<dbReference type="Gene3D" id="3.40.50.1820">
    <property type="entry name" value="alpha/beta hydrolase"/>
    <property type="match status" value="1"/>
</dbReference>
<feature type="compositionally biased region" description="Low complexity" evidence="1">
    <location>
        <begin position="446"/>
        <end position="458"/>
    </location>
</feature>
<accession>A0A6A5CC12</accession>
<dbReference type="VEuPathDB" id="AmoebaDB:NfTy_031430"/>
<dbReference type="GO" id="GO:0016020">
    <property type="term" value="C:membrane"/>
    <property type="evidence" value="ECO:0007669"/>
    <property type="project" value="TreeGrafter"/>
</dbReference>
<reference evidence="3 4" key="1">
    <citation type="journal article" date="2019" name="Sci. Rep.">
        <title>Nanopore sequencing improves the draft genome of the human pathogenic amoeba Naegleria fowleri.</title>
        <authorList>
            <person name="Liechti N."/>
            <person name="Schurch N."/>
            <person name="Bruggmann R."/>
            <person name="Wittwer M."/>
        </authorList>
    </citation>
    <scope>NUCLEOTIDE SEQUENCE [LARGE SCALE GENOMIC DNA]</scope>
    <source>
        <strain evidence="3 4">ATCC 30894</strain>
    </source>
</reference>
<gene>
    <name evidence="3" type="ORF">FDP41_000720</name>
</gene>
<dbReference type="SUPFAM" id="SSF53474">
    <property type="entry name" value="alpha/beta-Hydrolases"/>
    <property type="match status" value="1"/>
</dbReference>
<dbReference type="InterPro" id="IPR022742">
    <property type="entry name" value="Hydrolase_4"/>
</dbReference>
<dbReference type="RefSeq" id="XP_044569534.1">
    <property type="nucleotide sequence ID" value="XM_044710919.1"/>
</dbReference>